<evidence type="ECO:0000256" key="10">
    <source>
        <dbReference type="PROSITE-ProRule" id="PRU00146"/>
    </source>
</evidence>
<dbReference type="InterPro" id="IPR013083">
    <property type="entry name" value="Znf_RING/FYVE/PHD"/>
</dbReference>
<dbReference type="InterPro" id="IPR001965">
    <property type="entry name" value="Znf_PHD"/>
</dbReference>
<evidence type="ECO:0000256" key="3">
    <source>
        <dbReference type="ARBA" id="ARBA00022723"/>
    </source>
</evidence>
<feature type="compositionally biased region" description="Polar residues" evidence="12">
    <location>
        <begin position="496"/>
        <end position="507"/>
    </location>
</feature>
<dbReference type="PANTHER" id="PTHR10333">
    <property type="entry name" value="INHIBITOR OF GROWTH PROTEIN"/>
    <property type="match status" value="1"/>
</dbReference>
<dbReference type="AlphaFoldDB" id="A0AAV9U443"/>
<feature type="compositionally biased region" description="Basic and acidic residues" evidence="12">
    <location>
        <begin position="540"/>
        <end position="555"/>
    </location>
</feature>
<feature type="compositionally biased region" description="Acidic residues" evidence="12">
    <location>
        <begin position="562"/>
        <end position="575"/>
    </location>
</feature>
<feature type="compositionally biased region" description="Basic and acidic residues" evidence="12">
    <location>
        <begin position="483"/>
        <end position="495"/>
    </location>
</feature>
<dbReference type="CDD" id="cd15505">
    <property type="entry name" value="PHD_ING"/>
    <property type="match status" value="1"/>
</dbReference>
<dbReference type="SMART" id="SM00249">
    <property type="entry name" value="PHD"/>
    <property type="match status" value="1"/>
</dbReference>
<dbReference type="InterPro" id="IPR028651">
    <property type="entry name" value="ING_fam"/>
</dbReference>
<evidence type="ECO:0000256" key="11">
    <source>
        <dbReference type="RuleBase" id="RU361213"/>
    </source>
</evidence>
<dbReference type="EMBL" id="JAVHNQ010000014">
    <property type="protein sequence ID" value="KAK6332717.1"/>
    <property type="molecule type" value="Genomic_DNA"/>
</dbReference>
<dbReference type="PANTHER" id="PTHR10333:SF42">
    <property type="entry name" value="INHIBITOR OF GROWTH PROTEIN 5"/>
    <property type="match status" value="1"/>
</dbReference>
<feature type="compositionally biased region" description="Polar residues" evidence="12">
    <location>
        <begin position="339"/>
        <end position="349"/>
    </location>
</feature>
<evidence type="ECO:0000256" key="7">
    <source>
        <dbReference type="ARBA" id="ARBA00023242"/>
    </source>
</evidence>
<feature type="compositionally biased region" description="Low complexity" evidence="12">
    <location>
        <begin position="315"/>
        <end position="326"/>
    </location>
</feature>
<dbReference type="Proteomes" id="UP001375240">
    <property type="component" value="Unassembled WGS sequence"/>
</dbReference>
<reference evidence="14 15" key="1">
    <citation type="submission" date="2019-10" db="EMBL/GenBank/DDBJ databases">
        <authorList>
            <person name="Palmer J.M."/>
        </authorList>
    </citation>
    <scope>NUCLEOTIDE SEQUENCE [LARGE SCALE GENOMIC DNA]</scope>
    <source>
        <strain evidence="14 15">TWF696</strain>
    </source>
</reference>
<keyword evidence="5 9" id="KW-0862">Zinc</keyword>
<dbReference type="Pfam" id="PF12998">
    <property type="entry name" value="ING"/>
    <property type="match status" value="1"/>
</dbReference>
<feature type="region of interest" description="Disordered" evidence="12">
    <location>
        <begin position="88"/>
        <end position="108"/>
    </location>
</feature>
<feature type="binding site" evidence="9">
    <location>
        <position position="581"/>
    </location>
    <ligand>
        <name>Zn(2+)</name>
        <dbReference type="ChEBI" id="CHEBI:29105"/>
        <label>1</label>
    </ligand>
</feature>
<feature type="site" description="Histone H3K4me3 binding" evidence="8">
    <location>
        <position position="580"/>
    </location>
</feature>
<dbReference type="Gene3D" id="3.30.40.10">
    <property type="entry name" value="Zinc/RING finger domain, C3HC4 (zinc finger)"/>
    <property type="match status" value="1"/>
</dbReference>
<dbReference type="GO" id="GO:0006355">
    <property type="term" value="P:regulation of DNA-templated transcription"/>
    <property type="evidence" value="ECO:0007669"/>
    <property type="project" value="TreeGrafter"/>
</dbReference>
<comment type="caution">
    <text evidence="14">The sequence shown here is derived from an EMBL/GenBank/DDBJ whole genome shotgun (WGS) entry which is preliminary data.</text>
</comment>
<dbReference type="GO" id="GO:0070210">
    <property type="term" value="C:Rpd3L-Expanded complex"/>
    <property type="evidence" value="ECO:0007669"/>
    <property type="project" value="TreeGrafter"/>
</dbReference>
<dbReference type="GO" id="GO:0008270">
    <property type="term" value="F:zinc ion binding"/>
    <property type="evidence" value="ECO:0007669"/>
    <property type="project" value="UniProtKB-KW"/>
</dbReference>
<feature type="region of interest" description="Disordered" evidence="12">
    <location>
        <begin position="425"/>
        <end position="576"/>
    </location>
</feature>
<dbReference type="SMART" id="SM01408">
    <property type="entry name" value="ING"/>
    <property type="match status" value="1"/>
</dbReference>
<protein>
    <recommendedName>
        <fullName evidence="11">Chromatin modification-related protein</fullName>
    </recommendedName>
</protein>
<feature type="binding site" evidence="9">
    <location>
        <position position="626"/>
    </location>
    <ligand>
        <name>Zn(2+)</name>
        <dbReference type="ChEBI" id="CHEBI:29105"/>
        <label>2</label>
    </ligand>
</feature>
<feature type="compositionally biased region" description="Polar residues" evidence="12">
    <location>
        <begin position="524"/>
        <end position="538"/>
    </location>
</feature>
<evidence type="ECO:0000256" key="6">
    <source>
        <dbReference type="ARBA" id="ARBA00022853"/>
    </source>
</evidence>
<proteinExistence type="inferred from homology"/>
<dbReference type="SUPFAM" id="SSF57903">
    <property type="entry name" value="FYVE/PHD zinc finger"/>
    <property type="match status" value="1"/>
</dbReference>
<feature type="binding site" evidence="9">
    <location>
        <position position="599"/>
    </location>
    <ligand>
        <name>Zn(2+)</name>
        <dbReference type="ChEBI" id="CHEBI:29105"/>
        <label>2</label>
    </ligand>
</feature>
<dbReference type="GO" id="GO:0033698">
    <property type="term" value="C:Rpd3L complex"/>
    <property type="evidence" value="ECO:0007669"/>
    <property type="project" value="TreeGrafter"/>
</dbReference>
<feature type="site" description="Histone H3K4me3 binding" evidence="8">
    <location>
        <position position="591"/>
    </location>
</feature>
<evidence type="ECO:0000256" key="5">
    <source>
        <dbReference type="ARBA" id="ARBA00022833"/>
    </source>
</evidence>
<dbReference type="InterPro" id="IPR011011">
    <property type="entry name" value="Znf_FYVE_PHD"/>
</dbReference>
<organism evidence="14 15">
    <name type="scientific">Orbilia brochopaga</name>
    <dbReference type="NCBI Taxonomy" id="3140254"/>
    <lineage>
        <taxon>Eukaryota</taxon>
        <taxon>Fungi</taxon>
        <taxon>Dikarya</taxon>
        <taxon>Ascomycota</taxon>
        <taxon>Pezizomycotina</taxon>
        <taxon>Orbiliomycetes</taxon>
        <taxon>Orbiliales</taxon>
        <taxon>Orbiliaceae</taxon>
        <taxon>Orbilia</taxon>
    </lineage>
</organism>
<evidence type="ECO:0000256" key="4">
    <source>
        <dbReference type="ARBA" id="ARBA00022771"/>
    </source>
</evidence>
<evidence type="ECO:0000256" key="1">
    <source>
        <dbReference type="ARBA" id="ARBA00004123"/>
    </source>
</evidence>
<feature type="binding site" evidence="9">
    <location>
        <position position="605"/>
    </location>
    <ligand>
        <name>Zn(2+)</name>
        <dbReference type="ChEBI" id="CHEBI:29105"/>
        <label>1</label>
    </ligand>
</feature>
<feature type="binding site" evidence="9">
    <location>
        <position position="608"/>
    </location>
    <ligand>
        <name>Zn(2+)</name>
        <dbReference type="ChEBI" id="CHEBI:29105"/>
        <label>1</label>
    </ligand>
</feature>
<dbReference type="PROSITE" id="PS01359">
    <property type="entry name" value="ZF_PHD_1"/>
    <property type="match status" value="1"/>
</dbReference>
<name>A0AAV9U443_9PEZI</name>
<dbReference type="InterPro" id="IPR019786">
    <property type="entry name" value="Zinc_finger_PHD-type_CS"/>
</dbReference>
<dbReference type="PROSITE" id="PS50016">
    <property type="entry name" value="ZF_PHD_2"/>
    <property type="match status" value="1"/>
</dbReference>
<evidence type="ECO:0000256" key="9">
    <source>
        <dbReference type="PIRSR" id="PIRSR628651-51"/>
    </source>
</evidence>
<dbReference type="Gene3D" id="6.10.140.1740">
    <property type="match status" value="1"/>
</dbReference>
<evidence type="ECO:0000256" key="12">
    <source>
        <dbReference type="SAM" id="MobiDB-lite"/>
    </source>
</evidence>
<comment type="subunit">
    <text evidence="11">Component of an histone acetyltransferase complex. Interacts with H3K4me3 and to a lesser extent with H3K4me2.</text>
</comment>
<keyword evidence="15" id="KW-1185">Reference proteome</keyword>
<keyword evidence="7 11" id="KW-0539">Nucleus</keyword>
<feature type="binding site" evidence="9">
    <location>
        <position position="594"/>
    </location>
    <ligand>
        <name>Zn(2+)</name>
        <dbReference type="ChEBI" id="CHEBI:29105"/>
        <label>2</label>
    </ligand>
</feature>
<feature type="compositionally biased region" description="Basic and acidic residues" evidence="12">
    <location>
        <begin position="425"/>
        <end position="450"/>
    </location>
</feature>
<evidence type="ECO:0000259" key="13">
    <source>
        <dbReference type="PROSITE" id="PS50016"/>
    </source>
</evidence>
<keyword evidence="3 9" id="KW-0479">Metal-binding</keyword>
<feature type="compositionally biased region" description="Low complexity" evidence="12">
    <location>
        <begin position="288"/>
        <end position="301"/>
    </location>
</feature>
<comment type="similarity">
    <text evidence="2 11">Belongs to the ING family.</text>
</comment>
<feature type="site" description="Histone H3K4me3 binding" evidence="8">
    <location>
        <position position="603"/>
    </location>
</feature>
<gene>
    <name evidence="14" type="ORF">TWF696_002741</name>
</gene>
<feature type="site" description="Histone H3K4me3 binding" evidence="8">
    <location>
        <position position="595"/>
    </location>
</feature>
<comment type="subcellular location">
    <subcellularLocation>
        <location evidence="1 11">Nucleus</location>
    </subcellularLocation>
</comment>
<feature type="binding site" evidence="9">
    <location>
        <position position="583"/>
    </location>
    <ligand>
        <name>Zn(2+)</name>
        <dbReference type="ChEBI" id="CHEBI:29105"/>
        <label>1</label>
    </ligand>
</feature>
<keyword evidence="4 10" id="KW-0863">Zinc-finger</keyword>
<accession>A0AAV9U443</accession>
<feature type="compositionally biased region" description="Polar residues" evidence="12">
    <location>
        <begin position="359"/>
        <end position="370"/>
    </location>
</feature>
<comment type="domain">
    <text evidence="11">The PHD-type zinc finger mediates the binding to H3K4me3.</text>
</comment>
<evidence type="ECO:0000256" key="8">
    <source>
        <dbReference type="PIRSR" id="PIRSR628651-50"/>
    </source>
</evidence>
<sequence length="643" mass="68584">MASSHSTVRRPAQFYPGLAAFTDAIEAVPQETIRHFTLLREVDAKASGPEDLLRSYIRQALPAAHLTDNPGPAADPLRNLLHAHNRDGHDEDILNANNVPDGEADEQSRQSRLRQIRVLISDLLLTLDEKIHVISTASEALSKHMTRIDDAYDTVVHEVDSVIRRGNPAHWAYSNSILEELGIPKSNGSEHSHLQPSHTNPHAHAEVEHGTNVGAASRGRDAPSRRHLQVPDTSDPKLNNPGPLNSTDLSAAALDGSPNPPAAKRRKGTAHGSQLAKSSITERPSILARSGGQSNSSAAQATPGSGGGKSQVAHGPSGNASSSRSSTNKKRAFGPQPPGSTSSPVSQIFSDIRAPDLTTPLSDSLTITGNENGGRGVTTGHRNQRNKLQSAKPEGPKAASKSEIDVKQEDKSIALEVGLTSISKPQHDTFTHEGSDQVLEASKEVGREVESAAANLGTSDHVPVKSHSKEDRIPNSTTPGLDKPIKTADGPEKSTSRGNTSSISKATSKGISMSESSRSSQPSVRKTMTGKISKSTKGPPNKDDGHAKGNREADGVRGAGGGEEEEEEGEGEGDPDEMRYCYCNQVSYGKMVACDGPGCQREWFHLPCVGLTHMPSTKDKWYCNECRSDLQSTSKSKTNQHKS</sequence>
<feature type="region of interest" description="Disordered" evidence="12">
    <location>
        <begin position="183"/>
        <end position="407"/>
    </location>
</feature>
<feature type="binding site" evidence="9">
    <location>
        <position position="623"/>
    </location>
    <ligand>
        <name>Zn(2+)</name>
        <dbReference type="ChEBI" id="CHEBI:29105"/>
        <label>2</label>
    </ligand>
</feature>
<evidence type="ECO:0000313" key="14">
    <source>
        <dbReference type="EMBL" id="KAK6332717.1"/>
    </source>
</evidence>
<dbReference type="InterPro" id="IPR019787">
    <property type="entry name" value="Znf_PHD-finger"/>
</dbReference>
<dbReference type="GO" id="GO:0006325">
    <property type="term" value="P:chromatin organization"/>
    <property type="evidence" value="ECO:0007669"/>
    <property type="project" value="UniProtKB-KW"/>
</dbReference>
<evidence type="ECO:0000313" key="15">
    <source>
        <dbReference type="Proteomes" id="UP001375240"/>
    </source>
</evidence>
<keyword evidence="6 11" id="KW-0156">Chromatin regulator</keyword>
<comment type="function">
    <text evidence="11">Component of an histone acetyltransferase complex.</text>
</comment>
<feature type="compositionally biased region" description="Low complexity" evidence="12">
    <location>
        <begin position="508"/>
        <end position="523"/>
    </location>
</feature>
<evidence type="ECO:0000256" key="2">
    <source>
        <dbReference type="ARBA" id="ARBA00010210"/>
    </source>
</evidence>
<dbReference type="InterPro" id="IPR024610">
    <property type="entry name" value="ING_N_histone-binding"/>
</dbReference>
<feature type="domain" description="PHD-type" evidence="13">
    <location>
        <begin position="578"/>
        <end position="629"/>
    </location>
</feature>
<feature type="compositionally biased region" description="Polar residues" evidence="12">
    <location>
        <begin position="271"/>
        <end position="282"/>
    </location>
</feature>